<dbReference type="InterPro" id="IPR037066">
    <property type="entry name" value="Plug_dom_sf"/>
</dbReference>
<dbReference type="PANTHER" id="PTHR30069">
    <property type="entry name" value="TONB-DEPENDENT OUTER MEMBRANE RECEPTOR"/>
    <property type="match status" value="1"/>
</dbReference>
<dbReference type="EMBL" id="JACJUU010000002">
    <property type="protein sequence ID" value="MBC2769057.1"/>
    <property type="molecule type" value="Genomic_DNA"/>
</dbReference>
<dbReference type="Gene3D" id="2.40.170.20">
    <property type="entry name" value="TonB-dependent receptor, beta-barrel domain"/>
    <property type="match status" value="1"/>
</dbReference>
<evidence type="ECO:0000256" key="10">
    <source>
        <dbReference type="PROSITE-ProRule" id="PRU01360"/>
    </source>
</evidence>
<evidence type="ECO:0000256" key="2">
    <source>
        <dbReference type="ARBA" id="ARBA00009810"/>
    </source>
</evidence>
<protein>
    <submittedName>
        <fullName evidence="14">TonB-dependent receptor</fullName>
    </submittedName>
</protein>
<evidence type="ECO:0000256" key="7">
    <source>
        <dbReference type="ARBA" id="ARBA00023136"/>
    </source>
</evidence>
<accession>A0A842HLB1</accession>
<dbReference type="Proteomes" id="UP000545386">
    <property type="component" value="Unassembled WGS sequence"/>
</dbReference>
<dbReference type="AlphaFoldDB" id="A0A842HLB1"/>
<keyword evidence="4 10" id="KW-1134">Transmembrane beta strand</keyword>
<proteinExistence type="inferred from homology"/>
<evidence type="ECO:0000256" key="6">
    <source>
        <dbReference type="ARBA" id="ARBA00023077"/>
    </source>
</evidence>
<dbReference type="PROSITE" id="PS52016">
    <property type="entry name" value="TONB_DEPENDENT_REC_3"/>
    <property type="match status" value="1"/>
</dbReference>
<evidence type="ECO:0000256" key="8">
    <source>
        <dbReference type="ARBA" id="ARBA00023170"/>
    </source>
</evidence>
<evidence type="ECO:0000256" key="1">
    <source>
        <dbReference type="ARBA" id="ARBA00004571"/>
    </source>
</evidence>
<dbReference type="GO" id="GO:0044718">
    <property type="term" value="P:siderophore transmembrane transport"/>
    <property type="evidence" value="ECO:0007669"/>
    <property type="project" value="TreeGrafter"/>
</dbReference>
<evidence type="ECO:0000313" key="15">
    <source>
        <dbReference type="Proteomes" id="UP000545386"/>
    </source>
</evidence>
<keyword evidence="3 10" id="KW-0813">Transport</keyword>
<dbReference type="InterPro" id="IPR036942">
    <property type="entry name" value="Beta-barrel_TonB_sf"/>
</dbReference>
<keyword evidence="15" id="KW-1185">Reference proteome</keyword>
<comment type="similarity">
    <text evidence="2 10 11">Belongs to the TonB-dependent receptor family.</text>
</comment>
<feature type="domain" description="TonB-dependent receptor plug" evidence="13">
    <location>
        <begin position="49"/>
        <end position="151"/>
    </location>
</feature>
<gene>
    <name evidence="14" type="ORF">GTU67_03895</name>
</gene>
<dbReference type="Pfam" id="PF07715">
    <property type="entry name" value="Plug"/>
    <property type="match status" value="1"/>
</dbReference>
<evidence type="ECO:0000256" key="3">
    <source>
        <dbReference type="ARBA" id="ARBA00022448"/>
    </source>
</evidence>
<keyword evidence="8 14" id="KW-0675">Receptor</keyword>
<dbReference type="InterPro" id="IPR039426">
    <property type="entry name" value="TonB-dep_rcpt-like"/>
</dbReference>
<dbReference type="GO" id="GO:0009279">
    <property type="term" value="C:cell outer membrane"/>
    <property type="evidence" value="ECO:0007669"/>
    <property type="project" value="UniProtKB-SubCell"/>
</dbReference>
<evidence type="ECO:0000256" key="9">
    <source>
        <dbReference type="ARBA" id="ARBA00023237"/>
    </source>
</evidence>
<keyword evidence="5 10" id="KW-0812">Transmembrane</keyword>
<evidence type="ECO:0000256" key="4">
    <source>
        <dbReference type="ARBA" id="ARBA00022452"/>
    </source>
</evidence>
<keyword evidence="9 10" id="KW-0998">Cell outer membrane</keyword>
<name>A0A842HLB1_9BURK</name>
<dbReference type="InterPro" id="IPR000531">
    <property type="entry name" value="Beta-barrel_TonB"/>
</dbReference>
<reference evidence="14 15" key="1">
    <citation type="submission" date="2020-08" db="EMBL/GenBank/DDBJ databases">
        <title>Paraeoetvoesia sp. YC-7-48 draft genome sequence.</title>
        <authorList>
            <person name="Yao L."/>
        </authorList>
    </citation>
    <scope>NUCLEOTIDE SEQUENCE [LARGE SCALE GENOMIC DNA]</scope>
    <source>
        <strain evidence="15">YC-7-48</strain>
    </source>
</reference>
<keyword evidence="6 11" id="KW-0798">TonB box</keyword>
<dbReference type="PANTHER" id="PTHR30069:SF40">
    <property type="entry name" value="TONB-DEPENDENT RECEPTOR NMB0964-RELATED"/>
    <property type="match status" value="1"/>
</dbReference>
<comment type="subcellular location">
    <subcellularLocation>
        <location evidence="1 10">Cell outer membrane</location>
        <topology evidence="1 10">Multi-pass membrane protein</topology>
    </subcellularLocation>
</comment>
<dbReference type="Gene3D" id="2.170.130.10">
    <property type="entry name" value="TonB-dependent receptor, plug domain"/>
    <property type="match status" value="1"/>
</dbReference>
<organism evidence="14 15">
    <name type="scientific">Pusillimonas minor</name>
    <dbReference type="NCBI Taxonomy" id="2697024"/>
    <lineage>
        <taxon>Bacteria</taxon>
        <taxon>Pseudomonadati</taxon>
        <taxon>Pseudomonadota</taxon>
        <taxon>Betaproteobacteria</taxon>
        <taxon>Burkholderiales</taxon>
        <taxon>Alcaligenaceae</taxon>
        <taxon>Pusillimonas</taxon>
    </lineage>
</organism>
<evidence type="ECO:0000256" key="5">
    <source>
        <dbReference type="ARBA" id="ARBA00022692"/>
    </source>
</evidence>
<keyword evidence="7 10" id="KW-0472">Membrane</keyword>
<dbReference type="GO" id="GO:0015344">
    <property type="term" value="F:siderophore uptake transmembrane transporter activity"/>
    <property type="evidence" value="ECO:0007669"/>
    <property type="project" value="TreeGrafter"/>
</dbReference>
<dbReference type="InterPro" id="IPR012910">
    <property type="entry name" value="Plug_dom"/>
</dbReference>
<feature type="domain" description="TonB-dependent receptor-like beta-barrel" evidence="12">
    <location>
        <begin position="252"/>
        <end position="642"/>
    </location>
</feature>
<dbReference type="SUPFAM" id="SSF56935">
    <property type="entry name" value="Porins"/>
    <property type="match status" value="1"/>
</dbReference>
<evidence type="ECO:0000259" key="12">
    <source>
        <dbReference type="Pfam" id="PF00593"/>
    </source>
</evidence>
<evidence type="ECO:0000259" key="13">
    <source>
        <dbReference type="Pfam" id="PF07715"/>
    </source>
</evidence>
<evidence type="ECO:0000313" key="14">
    <source>
        <dbReference type="EMBL" id="MBC2769057.1"/>
    </source>
</evidence>
<sequence>MAITPQAAQTASAKQLAQAGQASADPVPARTLAPVVITANPLRPDAGTAAVPVEVIEGRHLLMADQTSLGVALESLPGVHADTFGSGASRPVIRGQTLPRVQVLTDGAAVFDASGVSPDHAVMAEPMLSERIEVIRGPGALLYSGGAIGGVVNVIDGKVPTAVPANGVEGHVDVRGATGLNERAGAFSVTGGDGPIAVHVEGMKRRTGDYRVPDWQTDRLAGSDQDTSAGSVGLSWIYDRGYTGIAVTRTRSRYGIPGHSHGYDECHVHGDHLHCDDHHGHDHGDEDEEAPPRVDLKSQRIDLRGEYAQPFTGIERISWRAGFADYRHDELEHDEVAATYKNRGRDLRLEVAHAPIGGWEGVVAVQAGQSDFRTSGEERFMPSALTRTQGLALLEAYETGNWRFELGARYDRQRIRPDNTAPAYGASGASFSAAATWQVASQYALSVSLTRAQRMPSAQELYADGVHLASNTYERGDSSLGKETAHGIDIGLRKTDGDLTFNVNVFHNEVRDYIYARTLDRYEDFRLIQYTQRDARFTGLEAGIDYRVSNGLTMGVFGDLVHGRLRGDGNLPRMPGARVGWRGQANWGPVTADATFYRVFSQHRIGAGESETPGYNMLNLGLSYDTRLGQSDLTLYVRARNLLNVQAFNHASYLAQAAPLPGRSIMAGVRLDY</sequence>
<comment type="caution">
    <text evidence="14">The sequence shown here is derived from an EMBL/GenBank/DDBJ whole genome shotgun (WGS) entry which is preliminary data.</text>
</comment>
<dbReference type="Pfam" id="PF00593">
    <property type="entry name" value="TonB_dep_Rec_b-barrel"/>
    <property type="match status" value="1"/>
</dbReference>
<evidence type="ECO:0000256" key="11">
    <source>
        <dbReference type="RuleBase" id="RU003357"/>
    </source>
</evidence>